<feature type="modified residue" description="4-aspartylphosphate" evidence="2">
    <location>
        <position position="54"/>
    </location>
</feature>
<protein>
    <submittedName>
        <fullName evidence="4">Two-component system response regulator</fullName>
    </submittedName>
</protein>
<dbReference type="PANTHER" id="PTHR44591:SF3">
    <property type="entry name" value="RESPONSE REGULATORY DOMAIN-CONTAINING PROTEIN"/>
    <property type="match status" value="1"/>
</dbReference>
<dbReference type="Gene3D" id="3.40.50.2300">
    <property type="match status" value="1"/>
</dbReference>
<dbReference type="Pfam" id="PF00072">
    <property type="entry name" value="Response_reg"/>
    <property type="match status" value="1"/>
</dbReference>
<sequence>MEKKKILVIDDEVNVTSLVKTRLEFHNYYVVPCYTSKRGLEITIREKPDLILMDVMMPDINGYELCKELKANPKTRTVPVILFSAKESDKHKMHEKCMEVGAQDYILKPYEQKELLDKIEKIITKKR</sequence>
<dbReference type="InterPro" id="IPR011006">
    <property type="entry name" value="CheY-like_superfamily"/>
</dbReference>
<dbReference type="GO" id="GO:0000160">
    <property type="term" value="P:phosphorelay signal transduction system"/>
    <property type="evidence" value="ECO:0007669"/>
    <property type="project" value="InterPro"/>
</dbReference>
<dbReference type="CDD" id="cd17574">
    <property type="entry name" value="REC_OmpR"/>
    <property type="match status" value="1"/>
</dbReference>
<dbReference type="PROSITE" id="PS50110">
    <property type="entry name" value="RESPONSE_REGULATORY"/>
    <property type="match status" value="1"/>
</dbReference>
<organism evidence="4 5">
    <name type="scientific">Candidatus Ghiorseimicrobium undicola</name>
    <dbReference type="NCBI Taxonomy" id="1974746"/>
    <lineage>
        <taxon>Bacteria</taxon>
        <taxon>Pseudomonadati</taxon>
        <taxon>Candidatus Omnitrophota</taxon>
        <taxon>Candidatus Ghiorseimicrobium</taxon>
    </lineage>
</organism>
<dbReference type="PANTHER" id="PTHR44591">
    <property type="entry name" value="STRESS RESPONSE REGULATOR PROTEIN 1"/>
    <property type="match status" value="1"/>
</dbReference>
<dbReference type="AlphaFoldDB" id="A0A2H0LXN3"/>
<keyword evidence="1 2" id="KW-0597">Phosphoprotein</keyword>
<comment type="caution">
    <text evidence="4">The sequence shown here is derived from an EMBL/GenBank/DDBJ whole genome shotgun (WGS) entry which is preliminary data.</text>
</comment>
<accession>A0A2H0LXN3</accession>
<name>A0A2H0LXN3_9BACT</name>
<evidence type="ECO:0000256" key="2">
    <source>
        <dbReference type="PROSITE-ProRule" id="PRU00169"/>
    </source>
</evidence>
<evidence type="ECO:0000313" key="4">
    <source>
        <dbReference type="EMBL" id="PIQ89146.1"/>
    </source>
</evidence>
<proteinExistence type="predicted"/>
<evidence type="ECO:0000259" key="3">
    <source>
        <dbReference type="PROSITE" id="PS50110"/>
    </source>
</evidence>
<feature type="domain" description="Response regulatory" evidence="3">
    <location>
        <begin position="5"/>
        <end position="123"/>
    </location>
</feature>
<evidence type="ECO:0000256" key="1">
    <source>
        <dbReference type="ARBA" id="ARBA00022553"/>
    </source>
</evidence>
<dbReference type="EMBL" id="PCWA01000070">
    <property type="protein sequence ID" value="PIQ89146.1"/>
    <property type="molecule type" value="Genomic_DNA"/>
</dbReference>
<dbReference type="Proteomes" id="UP000229641">
    <property type="component" value="Unassembled WGS sequence"/>
</dbReference>
<dbReference type="InterPro" id="IPR001789">
    <property type="entry name" value="Sig_transdc_resp-reg_receiver"/>
</dbReference>
<reference evidence="4 5" key="1">
    <citation type="submission" date="2017-09" db="EMBL/GenBank/DDBJ databases">
        <title>Depth-based differentiation of microbial function through sediment-hosted aquifers and enrichment of novel symbionts in the deep terrestrial subsurface.</title>
        <authorList>
            <person name="Probst A.J."/>
            <person name="Ladd B."/>
            <person name="Jarett J.K."/>
            <person name="Geller-Mcgrath D.E."/>
            <person name="Sieber C.M."/>
            <person name="Emerson J.B."/>
            <person name="Anantharaman K."/>
            <person name="Thomas B.C."/>
            <person name="Malmstrom R."/>
            <person name="Stieglmeier M."/>
            <person name="Klingl A."/>
            <person name="Woyke T."/>
            <person name="Ryan C.M."/>
            <person name="Banfield J.F."/>
        </authorList>
    </citation>
    <scope>NUCLEOTIDE SEQUENCE [LARGE SCALE GENOMIC DNA]</scope>
    <source>
        <strain evidence="4">CG11_big_fil_rev_8_21_14_0_20_42_13</strain>
    </source>
</reference>
<gene>
    <name evidence="4" type="ORF">COV72_04590</name>
</gene>
<evidence type="ECO:0000313" key="5">
    <source>
        <dbReference type="Proteomes" id="UP000229641"/>
    </source>
</evidence>
<dbReference type="InterPro" id="IPR050595">
    <property type="entry name" value="Bact_response_regulator"/>
</dbReference>
<dbReference type="SUPFAM" id="SSF52172">
    <property type="entry name" value="CheY-like"/>
    <property type="match status" value="1"/>
</dbReference>
<dbReference type="SMART" id="SM00448">
    <property type="entry name" value="REC"/>
    <property type="match status" value="1"/>
</dbReference>